<dbReference type="OrthoDB" id="1235043at2"/>
<evidence type="ECO:0000313" key="3">
    <source>
        <dbReference type="Proteomes" id="UP000199203"/>
    </source>
</evidence>
<organism evidence="2 3">
    <name type="scientific">Epilithonimonas hungarica</name>
    <dbReference type="NCBI Taxonomy" id="454006"/>
    <lineage>
        <taxon>Bacteria</taxon>
        <taxon>Pseudomonadati</taxon>
        <taxon>Bacteroidota</taxon>
        <taxon>Flavobacteriia</taxon>
        <taxon>Flavobacteriales</taxon>
        <taxon>Weeksellaceae</taxon>
        <taxon>Chryseobacterium group</taxon>
        <taxon>Epilithonimonas</taxon>
    </lineage>
</organism>
<dbReference type="SUPFAM" id="SSF48452">
    <property type="entry name" value="TPR-like"/>
    <property type="match status" value="1"/>
</dbReference>
<dbReference type="RefSeq" id="WP_089873905.1">
    <property type="nucleotide sequence ID" value="NZ_FNBH01000003.1"/>
</dbReference>
<evidence type="ECO:0000313" key="2">
    <source>
        <dbReference type="EMBL" id="SDG09256.1"/>
    </source>
</evidence>
<proteinExistence type="predicted"/>
<keyword evidence="1" id="KW-0812">Transmembrane</keyword>
<feature type="transmembrane region" description="Helical" evidence="1">
    <location>
        <begin position="37"/>
        <end position="58"/>
    </location>
</feature>
<accession>A0A1G7REM8</accession>
<sequence>MNKQKFIDKFLAAFLILAIIKIISVLAQVIKESFWAAIGSLFLVIVVVFILSLVVAALKSKENNWGNSGRRNSRVGSAYVEGSLFNRLLNKYEELAQKYIDEKNYIKAAKVYMNLLKDNYRGAKTLENAGLYNEAAVIYLKKLNNRSDAANCYEKAKQYRKAIDLHKELGNKEKVGDLYKEINDIKNSNTYYQMVVDDYTNNSQMVKASLIYRKKMEMPDEAQSILLKGWEEDRDGFNCLNNYFANIFDVKTLDQKIQELYQDLASEKKMNYLKAIKIEFNKNQKLQETTRNIAYEIIAEKVNAHSEIVNELKFFNPNDEIILKDISRYKTGRNKMFRN</sequence>
<gene>
    <name evidence="2" type="ORF">SAMN05421825_2649</name>
</gene>
<keyword evidence="1" id="KW-0472">Membrane</keyword>
<dbReference type="Gene3D" id="1.25.40.10">
    <property type="entry name" value="Tetratricopeptide repeat domain"/>
    <property type="match status" value="1"/>
</dbReference>
<name>A0A1G7REM8_9FLAO</name>
<protein>
    <submittedName>
        <fullName evidence="2">Soluble NSF attachment protein, SNAP</fullName>
    </submittedName>
</protein>
<keyword evidence="1" id="KW-1133">Transmembrane helix</keyword>
<dbReference type="InterPro" id="IPR011990">
    <property type="entry name" value="TPR-like_helical_dom_sf"/>
</dbReference>
<dbReference type="Proteomes" id="UP000199203">
    <property type="component" value="Unassembled WGS sequence"/>
</dbReference>
<dbReference type="Pfam" id="PF14938">
    <property type="entry name" value="SNAP"/>
    <property type="match status" value="1"/>
</dbReference>
<keyword evidence="3" id="KW-1185">Reference proteome</keyword>
<evidence type="ECO:0000256" key="1">
    <source>
        <dbReference type="SAM" id="Phobius"/>
    </source>
</evidence>
<dbReference type="STRING" id="454006.SAMN05421825_2649"/>
<reference evidence="3" key="1">
    <citation type="submission" date="2016-10" db="EMBL/GenBank/DDBJ databases">
        <authorList>
            <person name="Varghese N."/>
            <person name="Submissions S."/>
        </authorList>
    </citation>
    <scope>NUCLEOTIDE SEQUENCE [LARGE SCALE GENOMIC DNA]</scope>
    <source>
        <strain evidence="3">DSM 19684</strain>
    </source>
</reference>
<dbReference type="EMBL" id="FNBH01000003">
    <property type="protein sequence ID" value="SDG09256.1"/>
    <property type="molecule type" value="Genomic_DNA"/>
</dbReference>
<dbReference type="AlphaFoldDB" id="A0A1G7REM8"/>